<reference evidence="3 4" key="3">
    <citation type="journal article" date="2017" name="Mol. Plant Pathol.">
        <title>A gapless genome sequence of the fungus Botrytis cinerea.</title>
        <authorList>
            <person name="Van Kan J.A."/>
            <person name="Stassen J.H."/>
            <person name="Mosbach A."/>
            <person name="Van Der Lee T.A."/>
            <person name="Faino L."/>
            <person name="Farmer A.D."/>
            <person name="Papasotiriou D.G."/>
            <person name="Zhou S."/>
            <person name="Seidl M.F."/>
            <person name="Cottam E."/>
            <person name="Edel D."/>
            <person name="Hahn M."/>
            <person name="Schwartz D.C."/>
            <person name="Dietrich R.A."/>
            <person name="Widdison S."/>
            <person name="Scalliet G."/>
        </authorList>
    </citation>
    <scope>NUCLEOTIDE SEQUENCE [LARGE SCALE GENOMIC DNA]</scope>
    <source>
        <strain evidence="3 4">B05.10</strain>
    </source>
</reference>
<dbReference type="PANTHER" id="PTHR11538">
    <property type="entry name" value="PHENYLALANYL-TRNA SYNTHETASE"/>
    <property type="match status" value="1"/>
</dbReference>
<feature type="compositionally biased region" description="Low complexity" evidence="1">
    <location>
        <begin position="24"/>
        <end position="40"/>
    </location>
</feature>
<dbReference type="GO" id="GO:0070475">
    <property type="term" value="P:rRNA base methylation"/>
    <property type="evidence" value="ECO:0007669"/>
    <property type="project" value="InterPro"/>
</dbReference>
<accession>A0A384JU65</accession>
<dbReference type="KEGG" id="bfu:BCIN_10g00920"/>
<feature type="domain" description="25S rRNA (uridine-N(3))-methyltransferase BMT5-like" evidence="2">
    <location>
        <begin position="66"/>
        <end position="236"/>
    </location>
</feature>
<evidence type="ECO:0000259" key="2">
    <source>
        <dbReference type="Pfam" id="PF10354"/>
    </source>
</evidence>
<keyword evidence="4" id="KW-1185">Reference proteome</keyword>
<reference evidence="3 4" key="2">
    <citation type="journal article" date="2012" name="Eukaryot. Cell">
        <title>Genome update of Botrytis cinerea strains B05.10 and T4.</title>
        <authorList>
            <person name="Staats M."/>
            <person name="van Kan J.A."/>
        </authorList>
    </citation>
    <scope>NUCLEOTIDE SEQUENCE [LARGE SCALE GENOMIC DNA]</scope>
    <source>
        <strain evidence="3 4">B05.10</strain>
    </source>
</reference>
<dbReference type="AlphaFoldDB" id="A0A384JU65"/>
<gene>
    <name evidence="3" type="primary">Bcbmt5</name>
    <name evidence="3" type="ORF">BCIN_10g00920</name>
</gene>
<evidence type="ECO:0000256" key="1">
    <source>
        <dbReference type="SAM" id="MobiDB-lite"/>
    </source>
</evidence>
<dbReference type="PANTHER" id="PTHR11538:SF26">
    <property type="entry name" value="FERREDOXIN-FOLD ANTICODON-BINDING DOMAIN-CONTAINING PROTEIN 1"/>
    <property type="match status" value="1"/>
</dbReference>
<proteinExistence type="predicted"/>
<feature type="compositionally biased region" description="Acidic residues" evidence="1">
    <location>
        <begin position="278"/>
        <end position="304"/>
    </location>
</feature>
<feature type="region of interest" description="Disordered" evidence="1">
    <location>
        <begin position="1"/>
        <end position="56"/>
    </location>
</feature>
<evidence type="ECO:0000313" key="4">
    <source>
        <dbReference type="Proteomes" id="UP000001798"/>
    </source>
</evidence>
<reference evidence="3 4" key="1">
    <citation type="journal article" date="2011" name="PLoS Genet.">
        <title>Genomic analysis of the necrotrophic fungal pathogens Sclerotinia sclerotiorum and Botrytis cinerea.</title>
        <authorList>
            <person name="Amselem J."/>
            <person name="Cuomo C.A."/>
            <person name="van Kan J.A."/>
            <person name="Viaud M."/>
            <person name="Benito E.P."/>
            <person name="Couloux A."/>
            <person name="Coutinho P.M."/>
            <person name="de Vries R.P."/>
            <person name="Dyer P.S."/>
            <person name="Fillinger S."/>
            <person name="Fournier E."/>
            <person name="Gout L."/>
            <person name="Hahn M."/>
            <person name="Kohn L."/>
            <person name="Lapalu N."/>
            <person name="Plummer K.M."/>
            <person name="Pradier J.M."/>
            <person name="Quevillon E."/>
            <person name="Sharon A."/>
            <person name="Simon A."/>
            <person name="ten Have A."/>
            <person name="Tudzynski B."/>
            <person name="Tudzynski P."/>
            <person name="Wincker P."/>
            <person name="Andrew M."/>
            <person name="Anthouard V."/>
            <person name="Beever R.E."/>
            <person name="Beffa R."/>
            <person name="Benoit I."/>
            <person name="Bouzid O."/>
            <person name="Brault B."/>
            <person name="Chen Z."/>
            <person name="Choquer M."/>
            <person name="Collemare J."/>
            <person name="Cotton P."/>
            <person name="Danchin E.G."/>
            <person name="Da Silva C."/>
            <person name="Gautier A."/>
            <person name="Giraud C."/>
            <person name="Giraud T."/>
            <person name="Gonzalez C."/>
            <person name="Grossetete S."/>
            <person name="Guldener U."/>
            <person name="Henrissat B."/>
            <person name="Howlett B.J."/>
            <person name="Kodira C."/>
            <person name="Kretschmer M."/>
            <person name="Lappartient A."/>
            <person name="Leroch M."/>
            <person name="Levis C."/>
            <person name="Mauceli E."/>
            <person name="Neuveglise C."/>
            <person name="Oeser B."/>
            <person name="Pearson M."/>
            <person name="Poulain J."/>
            <person name="Poussereau N."/>
            <person name="Quesneville H."/>
            <person name="Rascle C."/>
            <person name="Schumacher J."/>
            <person name="Segurens B."/>
            <person name="Sexton A."/>
            <person name="Silva E."/>
            <person name="Sirven C."/>
            <person name="Soanes D.M."/>
            <person name="Talbot N.J."/>
            <person name="Templeton M."/>
            <person name="Yandava C."/>
            <person name="Yarden O."/>
            <person name="Zeng Q."/>
            <person name="Rollins J.A."/>
            <person name="Lebrun M.H."/>
            <person name="Dickman M."/>
        </authorList>
    </citation>
    <scope>NUCLEOTIDE SEQUENCE [LARGE SCALE GENOMIC DNA]</scope>
    <source>
        <strain evidence="3 4">B05.10</strain>
    </source>
</reference>
<organism evidence="3 4">
    <name type="scientific">Botryotinia fuckeliana (strain B05.10)</name>
    <name type="common">Noble rot fungus</name>
    <name type="synonym">Botrytis cinerea</name>
    <dbReference type="NCBI Taxonomy" id="332648"/>
    <lineage>
        <taxon>Eukaryota</taxon>
        <taxon>Fungi</taxon>
        <taxon>Dikarya</taxon>
        <taxon>Ascomycota</taxon>
        <taxon>Pezizomycotina</taxon>
        <taxon>Leotiomycetes</taxon>
        <taxon>Helotiales</taxon>
        <taxon>Sclerotiniaceae</taxon>
        <taxon>Botrytis</taxon>
    </lineage>
</organism>
<sequence length="347" mass="38352">MGKNKRLKSSSKKIKGGRGPGKPKPSGISKPSSKTQKPSSGMPTKKHKQTHHNIPIIPFSPRDSILLIGDGDLSFARSLIAHHEVKKLTATVFESSLQILQEKYPQVGENIKEIEEGGGIVKYGVDATKMRAWTTAKGGRGDGVMDRIFFNFPHVGGKSTDVNRQVRYNQELLTSFLARAIPSLSPTKGSSIIITLFEGEPYTLWNIRDLGRHAGLEVERSFKFQASAYPGYKHARTLGVVKGGGGWKGEERSSRSFVFVRKGEGVKQGVGKKKKEESSDDESEVEGEGEDEDMNEDFEADDGEFEQRRGERDDDSGSDDGQDEEDEFNGVSGDEDEPLNQDWTETR</sequence>
<evidence type="ECO:0000313" key="3">
    <source>
        <dbReference type="EMBL" id="ATZ54070.1"/>
    </source>
</evidence>
<dbReference type="OrthoDB" id="273345at2759"/>
<protein>
    <submittedName>
        <fullName evidence="3">Bcbmt5</fullName>
    </submittedName>
</protein>
<dbReference type="Proteomes" id="UP000001798">
    <property type="component" value="Chromosome 10"/>
</dbReference>
<dbReference type="GO" id="GO:0070042">
    <property type="term" value="F:rRNA (uridine-N3-)-methyltransferase activity"/>
    <property type="evidence" value="ECO:0007669"/>
    <property type="project" value="InterPro"/>
</dbReference>
<dbReference type="VEuPathDB" id="FungiDB:Bcin10g00920"/>
<dbReference type="Pfam" id="PF10354">
    <property type="entry name" value="BMT5-like"/>
    <property type="match status" value="1"/>
</dbReference>
<dbReference type="InterPro" id="IPR019446">
    <property type="entry name" value="BMT5-like"/>
</dbReference>
<dbReference type="RefSeq" id="XP_001555776.1">
    <property type="nucleotide sequence ID" value="XM_001555726.2"/>
</dbReference>
<dbReference type="OMA" id="YPGYKHA"/>
<feature type="compositionally biased region" description="Basic residues" evidence="1">
    <location>
        <begin position="1"/>
        <end position="16"/>
    </location>
</feature>
<name>A0A384JU65_BOTFB</name>
<dbReference type="EMBL" id="CP009814">
    <property type="protein sequence ID" value="ATZ54070.1"/>
    <property type="molecule type" value="Genomic_DNA"/>
</dbReference>
<feature type="compositionally biased region" description="Acidic residues" evidence="1">
    <location>
        <begin position="313"/>
        <end position="339"/>
    </location>
</feature>
<feature type="region of interest" description="Disordered" evidence="1">
    <location>
        <begin position="268"/>
        <end position="347"/>
    </location>
</feature>
<dbReference type="GeneID" id="5436344"/>
<dbReference type="GO" id="GO:0005737">
    <property type="term" value="C:cytoplasm"/>
    <property type="evidence" value="ECO:0007669"/>
    <property type="project" value="TreeGrafter"/>
</dbReference>